<dbReference type="InterPro" id="IPR036554">
    <property type="entry name" value="GHMP_kinase_C_sf"/>
</dbReference>
<evidence type="ECO:0000256" key="2">
    <source>
        <dbReference type="ARBA" id="ARBA00006495"/>
    </source>
</evidence>
<evidence type="ECO:0000313" key="19">
    <source>
        <dbReference type="EMBL" id="CAI8035457.1"/>
    </source>
</evidence>
<evidence type="ECO:0000256" key="13">
    <source>
        <dbReference type="ARBA" id="ARBA00023011"/>
    </source>
</evidence>
<dbReference type="Gene3D" id="3.30.70.890">
    <property type="entry name" value="GHMP kinase, C-terminal domain"/>
    <property type="match status" value="1"/>
</dbReference>
<dbReference type="PANTHER" id="PTHR43290">
    <property type="entry name" value="MEVALONATE KINASE"/>
    <property type="match status" value="1"/>
</dbReference>
<feature type="domain" description="GHMP kinase C-terminal" evidence="18">
    <location>
        <begin position="76"/>
        <end position="128"/>
    </location>
</feature>
<accession>A0AA35X2I5</accession>
<comment type="similarity">
    <text evidence="2">Belongs to the GHMP kinase family. Mevalonate kinase subfamily.</text>
</comment>
<dbReference type="Proteomes" id="UP001174909">
    <property type="component" value="Unassembled WGS sequence"/>
</dbReference>
<evidence type="ECO:0000256" key="9">
    <source>
        <dbReference type="ARBA" id="ARBA00022777"/>
    </source>
</evidence>
<dbReference type="GO" id="GO:0046872">
    <property type="term" value="F:metal ion binding"/>
    <property type="evidence" value="ECO:0007669"/>
    <property type="project" value="UniProtKB-KW"/>
</dbReference>
<keyword evidence="20" id="KW-1185">Reference proteome</keyword>
<comment type="pathway">
    <text evidence="17">Isoprenoid biosynthesis; isopentenyl diphosphate biosynthesis via mevalonate pathway; isopentenyl diphosphate from (R)-mevalonate: step 1/3.</text>
</comment>
<keyword evidence="4" id="KW-0963">Cytoplasm</keyword>
<evidence type="ECO:0000256" key="1">
    <source>
        <dbReference type="ARBA" id="ARBA00004496"/>
    </source>
</evidence>
<protein>
    <recommendedName>
        <fullName evidence="3">mevalonate kinase</fullName>
        <ecNumber evidence="3">2.7.1.36</ecNumber>
    </recommendedName>
</protein>
<proteinExistence type="inferred from homology"/>
<dbReference type="EMBL" id="CASHTH010002803">
    <property type="protein sequence ID" value="CAI8035457.1"/>
    <property type="molecule type" value="Genomic_DNA"/>
</dbReference>
<dbReference type="GO" id="GO:0004496">
    <property type="term" value="F:mevalonate kinase activity"/>
    <property type="evidence" value="ECO:0007669"/>
    <property type="project" value="UniProtKB-EC"/>
</dbReference>
<keyword evidence="10" id="KW-0067">ATP-binding</keyword>
<keyword evidence="7" id="KW-0479">Metal-binding</keyword>
<sequence length="166" mass="17828">MPKVRILLVNTKVSRSTKKMVAGVRELRDKYPSVVGPILDSVEAIVEKAEYLLHQLAQVSHTQPQPNTDTIHAGLQDLCQVNQCLLNALGVGHRALDQVCAVARERGLAAKLTGAGGGGCAFILLPPDYPWEKLEEVVEALSKAGFESWETTIGSAGVTAHNFVST</sequence>
<evidence type="ECO:0000256" key="12">
    <source>
        <dbReference type="ARBA" id="ARBA00022955"/>
    </source>
</evidence>
<dbReference type="FunFam" id="3.30.70.890:FF:000003">
    <property type="entry name" value="Mevalonate kinase"/>
    <property type="match status" value="1"/>
</dbReference>
<dbReference type="PANTHER" id="PTHR43290:SF2">
    <property type="entry name" value="MEVALONATE KINASE"/>
    <property type="match status" value="1"/>
</dbReference>
<evidence type="ECO:0000256" key="7">
    <source>
        <dbReference type="ARBA" id="ARBA00022723"/>
    </source>
</evidence>
<evidence type="ECO:0000313" key="20">
    <source>
        <dbReference type="Proteomes" id="UP001174909"/>
    </source>
</evidence>
<keyword evidence="9 19" id="KW-0418">Kinase</keyword>
<evidence type="ECO:0000256" key="4">
    <source>
        <dbReference type="ARBA" id="ARBA00022490"/>
    </source>
</evidence>
<keyword evidence="12" id="KW-0752">Steroid biosynthesis</keyword>
<keyword evidence="15" id="KW-1207">Sterol metabolism</keyword>
<dbReference type="Pfam" id="PF08544">
    <property type="entry name" value="GHMP_kinases_C"/>
    <property type="match status" value="1"/>
</dbReference>
<gene>
    <name evidence="19" type="ORF">GBAR_LOCUS19896</name>
</gene>
<dbReference type="AlphaFoldDB" id="A0AA35X2I5"/>
<evidence type="ECO:0000259" key="18">
    <source>
        <dbReference type="Pfam" id="PF08544"/>
    </source>
</evidence>
<evidence type="ECO:0000256" key="15">
    <source>
        <dbReference type="ARBA" id="ARBA00023166"/>
    </source>
</evidence>
<dbReference type="GO" id="GO:0005829">
    <property type="term" value="C:cytosol"/>
    <property type="evidence" value="ECO:0007669"/>
    <property type="project" value="TreeGrafter"/>
</dbReference>
<dbReference type="GO" id="GO:0019287">
    <property type="term" value="P:isopentenyl diphosphate biosynthetic process, mevalonate pathway"/>
    <property type="evidence" value="ECO:0007669"/>
    <property type="project" value="TreeGrafter"/>
</dbReference>
<evidence type="ECO:0000256" key="8">
    <source>
        <dbReference type="ARBA" id="ARBA00022741"/>
    </source>
</evidence>
<comment type="caution">
    <text evidence="19">The sequence shown here is derived from an EMBL/GenBank/DDBJ whole genome shotgun (WGS) entry which is preliminary data.</text>
</comment>
<evidence type="ECO:0000256" key="16">
    <source>
        <dbReference type="ARBA" id="ARBA00023221"/>
    </source>
</evidence>
<evidence type="ECO:0000256" key="6">
    <source>
        <dbReference type="ARBA" id="ARBA00022679"/>
    </source>
</evidence>
<comment type="subcellular location">
    <subcellularLocation>
        <location evidence="1">Cytoplasm</location>
    </subcellularLocation>
</comment>
<keyword evidence="11" id="KW-0460">Magnesium</keyword>
<evidence type="ECO:0000256" key="14">
    <source>
        <dbReference type="ARBA" id="ARBA00023098"/>
    </source>
</evidence>
<keyword evidence="13" id="KW-0756">Sterol biosynthesis</keyword>
<keyword evidence="6" id="KW-0808">Transferase</keyword>
<dbReference type="GO" id="GO:0006695">
    <property type="term" value="P:cholesterol biosynthetic process"/>
    <property type="evidence" value="ECO:0007669"/>
    <property type="project" value="TreeGrafter"/>
</dbReference>
<evidence type="ECO:0000256" key="3">
    <source>
        <dbReference type="ARBA" id="ARBA00012103"/>
    </source>
</evidence>
<reference evidence="19" key="1">
    <citation type="submission" date="2023-03" db="EMBL/GenBank/DDBJ databases">
        <authorList>
            <person name="Steffen K."/>
            <person name="Cardenas P."/>
        </authorList>
    </citation>
    <scope>NUCLEOTIDE SEQUENCE</scope>
</reference>
<evidence type="ECO:0000256" key="10">
    <source>
        <dbReference type="ARBA" id="ARBA00022840"/>
    </source>
</evidence>
<keyword evidence="14" id="KW-0443">Lipid metabolism</keyword>
<evidence type="ECO:0000256" key="11">
    <source>
        <dbReference type="ARBA" id="ARBA00022842"/>
    </source>
</evidence>
<keyword evidence="8" id="KW-0547">Nucleotide-binding</keyword>
<dbReference type="InterPro" id="IPR013750">
    <property type="entry name" value="GHMP_kinase_C_dom"/>
</dbReference>
<evidence type="ECO:0000256" key="17">
    <source>
        <dbReference type="ARBA" id="ARBA00029438"/>
    </source>
</evidence>
<dbReference type="GO" id="GO:0005524">
    <property type="term" value="F:ATP binding"/>
    <property type="evidence" value="ECO:0007669"/>
    <property type="project" value="UniProtKB-KW"/>
</dbReference>
<organism evidence="19 20">
    <name type="scientific">Geodia barretti</name>
    <name type="common">Barrett's horny sponge</name>
    <dbReference type="NCBI Taxonomy" id="519541"/>
    <lineage>
        <taxon>Eukaryota</taxon>
        <taxon>Metazoa</taxon>
        <taxon>Porifera</taxon>
        <taxon>Demospongiae</taxon>
        <taxon>Heteroscleromorpha</taxon>
        <taxon>Tetractinellida</taxon>
        <taxon>Astrophorina</taxon>
        <taxon>Geodiidae</taxon>
        <taxon>Geodia</taxon>
    </lineage>
</organism>
<name>A0AA35X2I5_GEOBA</name>
<dbReference type="SUPFAM" id="SSF55060">
    <property type="entry name" value="GHMP Kinase, C-terminal domain"/>
    <property type="match status" value="1"/>
</dbReference>
<keyword evidence="16" id="KW-0753">Steroid metabolism</keyword>
<evidence type="ECO:0000256" key="5">
    <source>
        <dbReference type="ARBA" id="ARBA00022516"/>
    </source>
</evidence>
<keyword evidence="5" id="KW-0444">Lipid biosynthesis</keyword>
<dbReference type="InterPro" id="IPR006205">
    <property type="entry name" value="Mev_gal_kin"/>
</dbReference>
<dbReference type="EC" id="2.7.1.36" evidence="3"/>